<comment type="cofactor">
    <cofactor evidence="1">
        <name>Zn(2+)</name>
        <dbReference type="ChEBI" id="CHEBI:29105"/>
    </cofactor>
</comment>
<evidence type="ECO:0000256" key="6">
    <source>
        <dbReference type="ARBA" id="ARBA00022723"/>
    </source>
</evidence>
<evidence type="ECO:0000313" key="13">
    <source>
        <dbReference type="Proteomes" id="UP000472372"/>
    </source>
</evidence>
<gene>
    <name evidence="12" type="ORF">PTTW11_11062</name>
</gene>
<evidence type="ECO:0000256" key="3">
    <source>
        <dbReference type="ARBA" id="ARBA00005634"/>
    </source>
</evidence>
<keyword evidence="9" id="KW-0862">Zinc</keyword>
<dbReference type="SUPFAM" id="SSF49265">
    <property type="entry name" value="Fibronectin type III"/>
    <property type="match status" value="1"/>
</dbReference>
<keyword evidence="6" id="KW-0479">Metal-binding</keyword>
<dbReference type="CDD" id="cd00063">
    <property type="entry name" value="FN3"/>
    <property type="match status" value="1"/>
</dbReference>
<keyword evidence="4" id="KW-0964">Secreted</keyword>
<comment type="subcellular location">
    <subcellularLocation>
        <location evidence="2">Secreted</location>
    </subcellularLocation>
</comment>
<keyword evidence="7" id="KW-0732">Signal</keyword>
<comment type="similarity">
    <text evidence="3">Belongs to the peptidase M28 family. M28B subfamily.</text>
</comment>
<evidence type="ECO:0000256" key="7">
    <source>
        <dbReference type="ARBA" id="ARBA00022729"/>
    </source>
</evidence>
<dbReference type="PANTHER" id="PTHR12147:SF26">
    <property type="entry name" value="PEPTIDASE M28 DOMAIN-CONTAINING PROTEIN"/>
    <property type="match status" value="1"/>
</dbReference>
<dbReference type="InterPro" id="IPR036116">
    <property type="entry name" value="FN3_sf"/>
</dbReference>
<dbReference type="InterPro" id="IPR007484">
    <property type="entry name" value="Peptidase_M28"/>
</dbReference>
<evidence type="ECO:0000256" key="9">
    <source>
        <dbReference type="ARBA" id="ARBA00022833"/>
    </source>
</evidence>
<dbReference type="SUPFAM" id="SSF53187">
    <property type="entry name" value="Zn-dependent exopeptidases"/>
    <property type="match status" value="1"/>
</dbReference>
<dbReference type="EMBL" id="HG992988">
    <property type="protein sequence ID" value="CAE7218609.1"/>
    <property type="molecule type" value="Genomic_DNA"/>
</dbReference>
<dbReference type="Proteomes" id="UP000472372">
    <property type="component" value="Chromosome 12"/>
</dbReference>
<name>A0A6S6WH24_9PLEO</name>
<dbReference type="InterPro" id="IPR013783">
    <property type="entry name" value="Ig-like_fold"/>
</dbReference>
<keyword evidence="5" id="KW-0645">Protease</keyword>
<evidence type="ECO:0000256" key="5">
    <source>
        <dbReference type="ARBA" id="ARBA00022670"/>
    </source>
</evidence>
<evidence type="ECO:0000256" key="2">
    <source>
        <dbReference type="ARBA" id="ARBA00004613"/>
    </source>
</evidence>
<keyword evidence="8" id="KW-0378">Hydrolase</keyword>
<dbReference type="InterPro" id="IPR003961">
    <property type="entry name" value="FN3_dom"/>
</dbReference>
<organism evidence="12 13">
    <name type="scientific">Pyrenophora teres f. teres</name>
    <dbReference type="NCBI Taxonomy" id="97479"/>
    <lineage>
        <taxon>Eukaryota</taxon>
        <taxon>Fungi</taxon>
        <taxon>Dikarya</taxon>
        <taxon>Ascomycota</taxon>
        <taxon>Pezizomycotina</taxon>
        <taxon>Dothideomycetes</taxon>
        <taxon>Pleosporomycetidae</taxon>
        <taxon>Pleosporales</taxon>
        <taxon>Pleosporineae</taxon>
        <taxon>Pleosporaceae</taxon>
        <taxon>Pyrenophora</taxon>
    </lineage>
</organism>
<evidence type="ECO:0000256" key="1">
    <source>
        <dbReference type="ARBA" id="ARBA00001947"/>
    </source>
</evidence>
<evidence type="ECO:0000256" key="4">
    <source>
        <dbReference type="ARBA" id="ARBA00022525"/>
    </source>
</evidence>
<reference evidence="12" key="1">
    <citation type="submission" date="2021-02" db="EMBL/GenBank/DDBJ databases">
        <authorList>
            <person name="Syme A R."/>
            <person name="Syme A R."/>
            <person name="Moolhuijzen P."/>
        </authorList>
    </citation>
    <scope>NUCLEOTIDE SEQUENCE</scope>
    <source>
        <strain evidence="12">W1-1</strain>
    </source>
</reference>
<evidence type="ECO:0000256" key="11">
    <source>
        <dbReference type="ARBA" id="ARBA00023180"/>
    </source>
</evidence>
<dbReference type="PROSITE" id="PS50853">
    <property type="entry name" value="FN3"/>
    <property type="match status" value="1"/>
</dbReference>
<dbReference type="InterPro" id="IPR045175">
    <property type="entry name" value="M28_fam"/>
</dbReference>
<dbReference type="GO" id="GO:0046872">
    <property type="term" value="F:metal ion binding"/>
    <property type="evidence" value="ECO:0007669"/>
    <property type="project" value="UniProtKB-KW"/>
</dbReference>
<dbReference type="AlphaFoldDB" id="A0A6S6WH24"/>
<keyword evidence="11" id="KW-0325">Glycoprotein</keyword>
<keyword evidence="10" id="KW-0482">Metalloprotease</keyword>
<dbReference type="GO" id="GO:0008235">
    <property type="term" value="F:metalloexopeptidase activity"/>
    <property type="evidence" value="ECO:0007669"/>
    <property type="project" value="InterPro"/>
</dbReference>
<sequence>MRSASTLAVCAATLLQIACSTPIHPFHARSHQSYPSTEQWPLPVVGKQLEHQVPDEDLQEILSQISRDNIESTIRKLASFGTRHTLSSQTDPVRGIGAARTWLTAKFQEAADESEGRMTVDWNSFIKYPGDNERIIFPVNITTVVATLKGSEDPDRYYLTGGHYDSRNSNPIDYQGDAPGAVDDASGVAVSLELARIFAHYKPKATIVFTAFAGEEQGLLGAQNLAQTYKNASVNLAAMINLDMVGNSKAEDGTTDPHNIRLFCQGTPLTENASTTTSRLSIGGDNDSPARNLGRFIYEVASNAWTEMTVRVIYRLDRYSRGGDHRPFLEAGYTGVRFVQPNEDYTQQHQNVTVRNGKQYGDLTQWLDFEYNTRAAKVVASTMWSLVNAPAAPTNVGMNTTMSDNFSQFKWDAPKGLSVQGYEILYRETIEPHWTNVIDVGNVTWYNLTSATIHKDNVIFGVRSVGKGGYKSPAVLPFPFGCARNC</sequence>
<dbReference type="CDD" id="cd05642">
    <property type="entry name" value="M28_like"/>
    <property type="match status" value="1"/>
</dbReference>
<proteinExistence type="inferred from homology"/>
<protein>
    <submittedName>
        <fullName evidence="12">Peptidase M28 multi-domain protein</fullName>
    </submittedName>
</protein>
<dbReference type="PANTHER" id="PTHR12147">
    <property type="entry name" value="METALLOPEPTIDASE M28 FAMILY MEMBER"/>
    <property type="match status" value="1"/>
</dbReference>
<dbReference type="Gene3D" id="3.40.630.10">
    <property type="entry name" value="Zn peptidases"/>
    <property type="match status" value="1"/>
</dbReference>
<dbReference type="Pfam" id="PF04389">
    <property type="entry name" value="Peptidase_M28"/>
    <property type="match status" value="1"/>
</dbReference>
<accession>A0A6S6WH24</accession>
<dbReference type="Gene3D" id="2.60.40.10">
    <property type="entry name" value="Immunoglobulins"/>
    <property type="match status" value="1"/>
</dbReference>
<dbReference type="GO" id="GO:0006508">
    <property type="term" value="P:proteolysis"/>
    <property type="evidence" value="ECO:0007669"/>
    <property type="project" value="UniProtKB-KW"/>
</dbReference>
<evidence type="ECO:0000313" key="12">
    <source>
        <dbReference type="EMBL" id="CAE7218609.1"/>
    </source>
</evidence>
<dbReference type="GO" id="GO:0005576">
    <property type="term" value="C:extracellular region"/>
    <property type="evidence" value="ECO:0007669"/>
    <property type="project" value="UniProtKB-SubCell"/>
</dbReference>
<evidence type="ECO:0000256" key="10">
    <source>
        <dbReference type="ARBA" id="ARBA00023049"/>
    </source>
</evidence>
<evidence type="ECO:0000256" key="8">
    <source>
        <dbReference type="ARBA" id="ARBA00022801"/>
    </source>
</evidence>